<evidence type="ECO:0000256" key="4">
    <source>
        <dbReference type="SAM" id="MobiDB-lite"/>
    </source>
</evidence>
<dbReference type="Gene3D" id="1.25.40.20">
    <property type="entry name" value="Ankyrin repeat-containing domain"/>
    <property type="match status" value="1"/>
</dbReference>
<dbReference type="InterPro" id="IPR036770">
    <property type="entry name" value="Ankyrin_rpt-contain_sf"/>
</dbReference>
<keyword evidence="1" id="KW-0677">Repeat</keyword>
<dbReference type="PROSITE" id="PS50088">
    <property type="entry name" value="ANK_REPEAT"/>
    <property type="match status" value="2"/>
</dbReference>
<evidence type="ECO:0000256" key="2">
    <source>
        <dbReference type="ARBA" id="ARBA00023043"/>
    </source>
</evidence>
<dbReference type="PROSITE" id="PS50297">
    <property type="entry name" value="ANK_REP_REGION"/>
    <property type="match status" value="2"/>
</dbReference>
<evidence type="ECO:0000256" key="1">
    <source>
        <dbReference type="ARBA" id="ARBA00022737"/>
    </source>
</evidence>
<dbReference type="SMART" id="SM00248">
    <property type="entry name" value="ANK"/>
    <property type="match status" value="2"/>
</dbReference>
<evidence type="ECO:0000313" key="6">
    <source>
        <dbReference type="Proteomes" id="UP000758155"/>
    </source>
</evidence>
<name>A0A9P5C198_9PLEO</name>
<protein>
    <recommendedName>
        <fullName evidence="7">Ankyrin</fullName>
    </recommendedName>
</protein>
<feature type="compositionally biased region" description="Polar residues" evidence="4">
    <location>
        <begin position="1"/>
        <end position="12"/>
    </location>
</feature>
<feature type="repeat" description="ANK" evidence="3">
    <location>
        <begin position="79"/>
        <end position="111"/>
    </location>
</feature>
<feature type="region of interest" description="Disordered" evidence="4">
    <location>
        <begin position="1"/>
        <end position="39"/>
    </location>
</feature>
<keyword evidence="6" id="KW-1185">Reference proteome</keyword>
<dbReference type="SUPFAM" id="SSF48403">
    <property type="entry name" value="Ankyrin repeat"/>
    <property type="match status" value="1"/>
</dbReference>
<proteinExistence type="predicted"/>
<dbReference type="OrthoDB" id="366390at2759"/>
<gene>
    <name evidence="5" type="ORF">E8E12_008741</name>
</gene>
<dbReference type="EMBL" id="SWKV01000024">
    <property type="protein sequence ID" value="KAF3040745.1"/>
    <property type="molecule type" value="Genomic_DNA"/>
</dbReference>
<organism evidence="5 6">
    <name type="scientific">Didymella heteroderae</name>
    <dbReference type="NCBI Taxonomy" id="1769908"/>
    <lineage>
        <taxon>Eukaryota</taxon>
        <taxon>Fungi</taxon>
        <taxon>Dikarya</taxon>
        <taxon>Ascomycota</taxon>
        <taxon>Pezizomycotina</taxon>
        <taxon>Dothideomycetes</taxon>
        <taxon>Pleosporomycetidae</taxon>
        <taxon>Pleosporales</taxon>
        <taxon>Pleosporineae</taxon>
        <taxon>Didymellaceae</taxon>
        <taxon>Didymella</taxon>
    </lineage>
</organism>
<dbReference type="Pfam" id="PF12796">
    <property type="entry name" value="Ank_2"/>
    <property type="match status" value="1"/>
</dbReference>
<keyword evidence="2 3" id="KW-0040">ANK repeat</keyword>
<evidence type="ECO:0008006" key="7">
    <source>
        <dbReference type="Google" id="ProtNLM"/>
    </source>
</evidence>
<feature type="repeat" description="ANK" evidence="3">
    <location>
        <begin position="112"/>
        <end position="144"/>
    </location>
</feature>
<evidence type="ECO:0000313" key="5">
    <source>
        <dbReference type="EMBL" id="KAF3040745.1"/>
    </source>
</evidence>
<dbReference type="AlphaFoldDB" id="A0A9P5C198"/>
<dbReference type="PANTHER" id="PTHR24171:SF9">
    <property type="entry name" value="ANKYRIN REPEAT DOMAIN-CONTAINING PROTEIN 39"/>
    <property type="match status" value="1"/>
</dbReference>
<sequence length="178" mass="18359">MASENTSNSVPTNAEGINGASTNGAPTNGTSQPPRSVADLPPAALDLAAKLFDLAREGNTNTLQQYISAGVPKNLTNSTGDTLLMLTSYHGHAETAKMLLDAGADPNALNARGQSPIAGAVFKGYEDVVKVLYEAGADVAAGQPNAVDCARMFKRDGVLELFGVERGEGTEVRVNGQA</sequence>
<evidence type="ECO:0000256" key="3">
    <source>
        <dbReference type="PROSITE-ProRule" id="PRU00023"/>
    </source>
</evidence>
<accession>A0A9P5C198</accession>
<reference evidence="5" key="1">
    <citation type="submission" date="2019-04" db="EMBL/GenBank/DDBJ databases">
        <title>Sequencing of skin fungus with MAO and IRED activity.</title>
        <authorList>
            <person name="Marsaioli A.J."/>
            <person name="Bonatto J.M.C."/>
            <person name="Reis Junior O."/>
        </authorList>
    </citation>
    <scope>NUCLEOTIDE SEQUENCE</scope>
    <source>
        <strain evidence="5">28M1</strain>
    </source>
</reference>
<dbReference type="Proteomes" id="UP000758155">
    <property type="component" value="Unassembled WGS sequence"/>
</dbReference>
<feature type="compositionally biased region" description="Polar residues" evidence="4">
    <location>
        <begin position="19"/>
        <end position="34"/>
    </location>
</feature>
<dbReference type="PANTHER" id="PTHR24171">
    <property type="entry name" value="ANKYRIN REPEAT DOMAIN-CONTAINING PROTEIN 39-RELATED"/>
    <property type="match status" value="1"/>
</dbReference>
<comment type="caution">
    <text evidence="5">The sequence shown here is derived from an EMBL/GenBank/DDBJ whole genome shotgun (WGS) entry which is preliminary data.</text>
</comment>
<dbReference type="InterPro" id="IPR002110">
    <property type="entry name" value="Ankyrin_rpt"/>
</dbReference>